<protein>
    <submittedName>
        <fullName evidence="2">Uncharacterized protein</fullName>
    </submittedName>
</protein>
<evidence type="ECO:0000256" key="1">
    <source>
        <dbReference type="SAM" id="MobiDB-lite"/>
    </source>
</evidence>
<sequence length="271" mass="30262">MASEKFGPHLPTILDAKHIEAIYELWGVDYAVEIELPGDGETLEIVRPGYCGAYMSHFKDEGLSFPLARFLLEALAELGMAYAQVVPNFFRYFLASWVRAREEGLEFGLGELKQLFAIKRNSGFPGTMILAPRAGRSIIDEPFGSAPMTPELRGLSDTLRRGNPRWLAFTVDRIRAAYALLPGENRVTPIGLAAPVRPGKGRRNKRAREKEALPDHPEESSEARSLERAQKVRRGPTLRAEGRQALHPVLPVIELLMTTLIHRLIDADVEL</sequence>
<name>A0A8S9SH75_BRACR</name>
<reference evidence="2" key="1">
    <citation type="submission" date="2019-12" db="EMBL/GenBank/DDBJ databases">
        <title>Genome sequencing and annotation of Brassica cretica.</title>
        <authorList>
            <person name="Studholme D.J."/>
            <person name="Sarris P."/>
        </authorList>
    </citation>
    <scope>NUCLEOTIDE SEQUENCE</scope>
    <source>
        <strain evidence="2">PFS-109/04</strain>
        <tissue evidence="2">Leaf</tissue>
    </source>
</reference>
<organism evidence="2 3">
    <name type="scientific">Brassica cretica</name>
    <name type="common">Mustard</name>
    <dbReference type="NCBI Taxonomy" id="69181"/>
    <lineage>
        <taxon>Eukaryota</taxon>
        <taxon>Viridiplantae</taxon>
        <taxon>Streptophyta</taxon>
        <taxon>Embryophyta</taxon>
        <taxon>Tracheophyta</taxon>
        <taxon>Spermatophyta</taxon>
        <taxon>Magnoliopsida</taxon>
        <taxon>eudicotyledons</taxon>
        <taxon>Gunneridae</taxon>
        <taxon>Pentapetalae</taxon>
        <taxon>rosids</taxon>
        <taxon>malvids</taxon>
        <taxon>Brassicales</taxon>
        <taxon>Brassicaceae</taxon>
        <taxon>Brassiceae</taxon>
        <taxon>Brassica</taxon>
    </lineage>
</organism>
<evidence type="ECO:0000313" key="3">
    <source>
        <dbReference type="Proteomes" id="UP000712600"/>
    </source>
</evidence>
<feature type="compositionally biased region" description="Basic and acidic residues" evidence="1">
    <location>
        <begin position="208"/>
        <end position="230"/>
    </location>
</feature>
<dbReference type="EMBL" id="QGKX02000004">
    <property type="protein sequence ID" value="KAF3600688.1"/>
    <property type="molecule type" value="Genomic_DNA"/>
</dbReference>
<comment type="caution">
    <text evidence="2">The sequence shown here is derived from an EMBL/GenBank/DDBJ whole genome shotgun (WGS) entry which is preliminary data.</text>
</comment>
<gene>
    <name evidence="2" type="ORF">F2Q69_00036978</name>
</gene>
<dbReference type="AlphaFoldDB" id="A0A8S9SH75"/>
<evidence type="ECO:0000313" key="2">
    <source>
        <dbReference type="EMBL" id="KAF3600688.1"/>
    </source>
</evidence>
<accession>A0A8S9SH75</accession>
<proteinExistence type="predicted"/>
<feature type="region of interest" description="Disordered" evidence="1">
    <location>
        <begin position="192"/>
        <end position="239"/>
    </location>
</feature>
<dbReference type="Proteomes" id="UP000712600">
    <property type="component" value="Unassembled WGS sequence"/>
</dbReference>